<evidence type="ECO:0000313" key="6">
    <source>
        <dbReference type="EMBL" id="GJJ14819.1"/>
    </source>
</evidence>
<dbReference type="InterPro" id="IPR042099">
    <property type="entry name" value="ANL_N_sf"/>
</dbReference>
<protein>
    <recommendedName>
        <fullName evidence="5">AMP-dependent synthetase/ligase domain-containing protein</fullName>
    </recommendedName>
</protein>
<dbReference type="Proteomes" id="UP001050691">
    <property type="component" value="Unassembled WGS sequence"/>
</dbReference>
<feature type="domain" description="AMP-dependent synthetase/ligase" evidence="5">
    <location>
        <begin position="687"/>
        <end position="880"/>
    </location>
</feature>
<dbReference type="PANTHER" id="PTHR43272">
    <property type="entry name" value="LONG-CHAIN-FATTY-ACID--COA LIGASE"/>
    <property type="match status" value="1"/>
</dbReference>
<evidence type="ECO:0000256" key="3">
    <source>
        <dbReference type="SAM" id="MobiDB-lite"/>
    </source>
</evidence>
<comment type="caution">
    <text evidence="6">The sequence shown here is derived from an EMBL/GenBank/DDBJ whole genome shotgun (WGS) entry which is preliminary data.</text>
</comment>
<proteinExistence type="predicted"/>
<dbReference type="InterPro" id="IPR029058">
    <property type="entry name" value="AB_hydrolase_fold"/>
</dbReference>
<dbReference type="SUPFAM" id="SSF56801">
    <property type="entry name" value="Acetyl-CoA synthetase-like"/>
    <property type="match status" value="1"/>
</dbReference>
<dbReference type="GO" id="GO:0016020">
    <property type="term" value="C:membrane"/>
    <property type="evidence" value="ECO:0007669"/>
    <property type="project" value="TreeGrafter"/>
</dbReference>
<dbReference type="PANTHER" id="PTHR43272:SF33">
    <property type="entry name" value="AMP-BINDING DOMAIN-CONTAINING PROTEIN-RELATED"/>
    <property type="match status" value="1"/>
</dbReference>
<feature type="signal peptide" evidence="4">
    <location>
        <begin position="1"/>
        <end position="21"/>
    </location>
</feature>
<feature type="chain" id="PRO_5043652249" description="AMP-dependent synthetase/ligase domain-containing protein" evidence="4">
    <location>
        <begin position="22"/>
        <end position="1217"/>
    </location>
</feature>
<feature type="region of interest" description="Disordered" evidence="3">
    <location>
        <begin position="67"/>
        <end position="94"/>
    </location>
</feature>
<dbReference type="Gene3D" id="3.40.50.12780">
    <property type="entry name" value="N-terminal domain of ligase-like"/>
    <property type="match status" value="2"/>
</dbReference>
<feature type="compositionally biased region" description="Basic and acidic residues" evidence="3">
    <location>
        <begin position="300"/>
        <end position="311"/>
    </location>
</feature>
<feature type="domain" description="AMP-dependent synthetase/ligase" evidence="5">
    <location>
        <begin position="473"/>
        <end position="676"/>
    </location>
</feature>
<organism evidence="6 7">
    <name type="scientific">Clathrus columnatus</name>
    <dbReference type="NCBI Taxonomy" id="1419009"/>
    <lineage>
        <taxon>Eukaryota</taxon>
        <taxon>Fungi</taxon>
        <taxon>Dikarya</taxon>
        <taxon>Basidiomycota</taxon>
        <taxon>Agaricomycotina</taxon>
        <taxon>Agaricomycetes</taxon>
        <taxon>Phallomycetidae</taxon>
        <taxon>Phallales</taxon>
        <taxon>Clathraceae</taxon>
        <taxon>Clathrus</taxon>
    </lineage>
</organism>
<evidence type="ECO:0000313" key="7">
    <source>
        <dbReference type="Proteomes" id="UP001050691"/>
    </source>
</evidence>
<dbReference type="EMBL" id="BPWL01000010">
    <property type="protein sequence ID" value="GJJ14819.1"/>
    <property type="molecule type" value="Genomic_DNA"/>
</dbReference>
<feature type="compositionally biased region" description="Polar residues" evidence="3">
    <location>
        <begin position="120"/>
        <end position="129"/>
    </location>
</feature>
<dbReference type="GO" id="GO:0005783">
    <property type="term" value="C:endoplasmic reticulum"/>
    <property type="evidence" value="ECO:0007669"/>
    <property type="project" value="TreeGrafter"/>
</dbReference>
<reference evidence="6" key="1">
    <citation type="submission" date="2021-10" db="EMBL/GenBank/DDBJ databases">
        <title>De novo Genome Assembly of Clathrus columnatus (Basidiomycota, Fungi) Using Illumina and Nanopore Sequence Data.</title>
        <authorList>
            <person name="Ogiso-Tanaka E."/>
            <person name="Itagaki H."/>
            <person name="Hosoya T."/>
            <person name="Hosaka K."/>
        </authorList>
    </citation>
    <scope>NUCLEOTIDE SEQUENCE</scope>
    <source>
        <strain evidence="6">MO-923</strain>
    </source>
</reference>
<gene>
    <name evidence="6" type="ORF">Clacol_009087</name>
</gene>
<dbReference type="GO" id="GO:0004467">
    <property type="term" value="F:long-chain fatty acid-CoA ligase activity"/>
    <property type="evidence" value="ECO:0007669"/>
    <property type="project" value="TreeGrafter"/>
</dbReference>
<dbReference type="SUPFAM" id="SSF53474">
    <property type="entry name" value="alpha/beta-Hydrolases"/>
    <property type="match status" value="1"/>
</dbReference>
<dbReference type="GO" id="GO:0005524">
    <property type="term" value="F:ATP binding"/>
    <property type="evidence" value="ECO:0007669"/>
    <property type="project" value="UniProtKB-KW"/>
</dbReference>
<dbReference type="InterPro" id="IPR000873">
    <property type="entry name" value="AMP-dep_synth/lig_dom"/>
</dbReference>
<sequence length="1217" mass="136872">MYTLSPGLVILVAHSMGGLLAADAAYAAASAERSQTRILGILACDVPYLGMHPHVVLSGIASLLPKRKKKEDESIARRSEDNTPRTSLPTGDSRFYLAYNEKEMNDERVVDCIPEPPDLTNENQTGKPNPNSPIEKRQQPGLLVPPPLPPRPLSCPSNPHNIASSSFTSPKELYPPPPAHPYVHQRTKSQPNVSLSVGEPTTLLPHVLHFLHLNGLVSELGDTPTKSLSKLSDRTKQQAISYYHSIVETMEFGITMFDPKGLLRRYKALTEWKGRWFVFWSVAIRHENPKKKPETNPIDKAPDSHPDKSSDGVKSFHHFVVTPREKSNWERIVIHGAKDEVQAHIGLFRRDLNWEYDAFVKRAAYVLSRWIAEFDLQLKIEMATFDRIRENHVPAGFSQHRQSLEVSGSRVPGYSGDYRNAGFAPITYTSPLARKNLLEVFQSGLNVSPNGKCLGHRPIISVTPQVTYAPYFIWQTYREVDTRRRNVGSAFHFLRTHGRVGGGQLSTVGIWSYNRPEWQLIDLAIQAYAGVSVSLYNSFGPDAIEYICNHAEISIVFLLLSHLPAFLSIGSKLTFLRAVVCIEDLLINSPRPNPDPIEFSRKWASQLGLEFFTFSEFEALGAEHLIAPMSADPEQIYSICYTSASFEPPGTTGNPKGVILRHGQCAMTTAAVAHCRPFQSRYLTGGDPTRLAEDMKILQPTELIVVPRILNRFYQLLKNGMGIDKSELKAKILKRAINDKLAILRKSGQLTHPVWDRLIFNKIKTVFGGKIRMISTGSAPVAPEILDFFRATLGSYICEATYPTNFDRVGFIVLLGVYGLTETFAVTVRTLFNDIDSSGTVGPPQVSTEVKLKDVPSMGYTSLDKPNPRGEILCRGINVITRDKGYYKDPELTAVAVDEEGWFHTGDVGEIDSYGRFRIIDRVKNLLKLSQGAYVGLEKVESAYSSCPAISQIYIHGDSLQDYLVAVIVPEVSFLSRVGITQKPNQKDDDINDTRVINLLLSELTEHAEKMGLRGFERVRQVYLTFESFSMENGLLTPTLKLRRRTSNFTTPSPLHLNGPIAELSDTPTKSLSKLSDRTKQQAISYYHSIVETMEFGITMFDPKGLLRRYKALTEWKSRWFVFWSVAIRHENPKKPETNPIDKAPDSHPNESSDGVKSFHRYIVTPREKSNWERIVIHGAKDEVQAHIGLFKRDLNWEYDAFVERAAYVLSRWIAEL</sequence>
<feature type="compositionally biased region" description="Basic and acidic residues" evidence="3">
    <location>
        <begin position="70"/>
        <end position="83"/>
    </location>
</feature>
<keyword evidence="2" id="KW-0067">ATP-binding</keyword>
<keyword evidence="7" id="KW-1185">Reference proteome</keyword>
<evidence type="ECO:0000259" key="5">
    <source>
        <dbReference type="Pfam" id="PF00501"/>
    </source>
</evidence>
<dbReference type="AlphaFoldDB" id="A0AAV5AJK6"/>
<name>A0AAV5AJK6_9AGAM</name>
<feature type="region of interest" description="Disordered" evidence="3">
    <location>
        <begin position="290"/>
        <end position="312"/>
    </location>
</feature>
<evidence type="ECO:0000256" key="4">
    <source>
        <dbReference type="SAM" id="SignalP"/>
    </source>
</evidence>
<dbReference type="Pfam" id="PF00501">
    <property type="entry name" value="AMP-binding"/>
    <property type="match status" value="2"/>
</dbReference>
<accession>A0AAV5AJK6</accession>
<keyword evidence="4" id="KW-0732">Signal</keyword>
<feature type="compositionally biased region" description="Pro residues" evidence="3">
    <location>
        <begin position="143"/>
        <end position="153"/>
    </location>
</feature>
<evidence type="ECO:0000256" key="1">
    <source>
        <dbReference type="ARBA" id="ARBA00022741"/>
    </source>
</evidence>
<feature type="region of interest" description="Disordered" evidence="3">
    <location>
        <begin position="107"/>
        <end position="153"/>
    </location>
</feature>
<evidence type="ECO:0000256" key="2">
    <source>
        <dbReference type="ARBA" id="ARBA00022840"/>
    </source>
</evidence>
<keyword evidence="1" id="KW-0547">Nucleotide-binding</keyword>
<feature type="region of interest" description="Disordered" evidence="3">
    <location>
        <begin position="1134"/>
        <end position="1155"/>
    </location>
</feature>